<keyword evidence="4 10" id="KW-0999">Mitochondrion inner membrane</keyword>
<evidence type="ECO:0000256" key="1">
    <source>
        <dbReference type="ARBA" id="ARBA00004434"/>
    </source>
</evidence>
<keyword evidence="7" id="KW-0560">Oxidoreductase</keyword>
<dbReference type="RefSeq" id="XP_023176401.2">
    <property type="nucleotide sequence ID" value="XM_023320633.2"/>
</dbReference>
<evidence type="ECO:0000256" key="6">
    <source>
        <dbReference type="ARBA" id="ARBA00022989"/>
    </source>
</evidence>
<evidence type="ECO:0000313" key="12">
    <source>
        <dbReference type="RefSeq" id="XP_023176401.2"/>
    </source>
</evidence>
<organism evidence="11 13">
    <name type="scientific">Drosophila hydei</name>
    <name type="common">Fruit fly</name>
    <dbReference type="NCBI Taxonomy" id="7224"/>
    <lineage>
        <taxon>Eukaryota</taxon>
        <taxon>Metazoa</taxon>
        <taxon>Ecdysozoa</taxon>
        <taxon>Arthropoda</taxon>
        <taxon>Hexapoda</taxon>
        <taxon>Insecta</taxon>
        <taxon>Pterygota</taxon>
        <taxon>Neoptera</taxon>
        <taxon>Endopterygota</taxon>
        <taxon>Diptera</taxon>
        <taxon>Brachycera</taxon>
        <taxon>Muscomorpha</taxon>
        <taxon>Ephydroidea</taxon>
        <taxon>Drosophilidae</taxon>
        <taxon>Drosophila</taxon>
    </lineage>
</organism>
<dbReference type="Gene3D" id="1.10.442.10">
    <property type="entry name" value="Cytochrome c oxidase subunit IV"/>
    <property type="match status" value="1"/>
</dbReference>
<keyword evidence="9 10" id="KW-0472">Membrane</keyword>
<evidence type="ECO:0000256" key="10">
    <source>
        <dbReference type="RuleBase" id="RU367145"/>
    </source>
</evidence>
<dbReference type="PANTHER" id="PTHR10707">
    <property type="entry name" value="CYTOCHROME C OXIDASE SUBUNIT IV"/>
    <property type="match status" value="1"/>
</dbReference>
<dbReference type="OMA" id="IDCADFP"/>
<dbReference type="InterPro" id="IPR036639">
    <property type="entry name" value="Cyt_c_oxidase_su4_sf"/>
</dbReference>
<dbReference type="GO" id="GO:0006123">
    <property type="term" value="P:mitochondrial electron transport, cytochrome c to oxygen"/>
    <property type="evidence" value="ECO:0007669"/>
    <property type="project" value="InterPro"/>
</dbReference>
<evidence type="ECO:0000256" key="3">
    <source>
        <dbReference type="ARBA" id="ARBA00022692"/>
    </source>
</evidence>
<dbReference type="Pfam" id="PF02936">
    <property type="entry name" value="COX4"/>
    <property type="match status" value="1"/>
</dbReference>
<keyword evidence="3 10" id="KW-0812">Transmembrane</keyword>
<dbReference type="AlphaFoldDB" id="A0A6J2ST48"/>
<dbReference type="RefSeq" id="XP_030079315.1">
    <property type="nucleotide sequence ID" value="XM_030223455.1"/>
</dbReference>
<comment type="subunit">
    <text evidence="10">Component of the cytochrome c oxidase (complex IV, CIV), a multisubunit enzyme composed of 14 subunits.</text>
</comment>
<evidence type="ECO:0000256" key="8">
    <source>
        <dbReference type="ARBA" id="ARBA00023128"/>
    </source>
</evidence>
<gene>
    <name evidence="12 13" type="primary">LOC111603155</name>
</gene>
<dbReference type="CTD" id="35491"/>
<comment type="pathway">
    <text evidence="10">Energy metabolism; oxidative phosphorylation.</text>
</comment>
<keyword evidence="6 10" id="KW-1133">Transmembrane helix</keyword>
<dbReference type="GeneID" id="111603155"/>
<dbReference type="InterPro" id="IPR013288">
    <property type="entry name" value="Cyt_c_oxidase_su4"/>
</dbReference>
<comment type="function">
    <text evidence="10">Component of the cytochrome c oxidase, the last enzyme in the mitochondrial electron transport chain which drives oxidative phosphorylation.</text>
</comment>
<dbReference type="FunFam" id="1.10.442.10:FF:000001">
    <property type="entry name" value="Cytochrome c oxidase subunit 4 isoform 1"/>
    <property type="match status" value="1"/>
</dbReference>
<evidence type="ECO:0000256" key="7">
    <source>
        <dbReference type="ARBA" id="ARBA00023002"/>
    </source>
</evidence>
<evidence type="ECO:0000256" key="5">
    <source>
        <dbReference type="ARBA" id="ARBA00022946"/>
    </source>
</evidence>
<comment type="subcellular location">
    <subcellularLocation>
        <location evidence="1 10">Mitochondrion inner membrane</location>
        <topology evidence="1 10">Single-pass membrane protein</topology>
    </subcellularLocation>
</comment>
<dbReference type="GO" id="GO:0045277">
    <property type="term" value="C:respiratory chain complex IV"/>
    <property type="evidence" value="ECO:0007669"/>
    <property type="project" value="InterPro"/>
</dbReference>
<evidence type="ECO:0000313" key="11">
    <source>
        <dbReference type="Proteomes" id="UP000504633"/>
    </source>
</evidence>
<feature type="transmembrane region" description="Helical" evidence="10">
    <location>
        <begin position="132"/>
        <end position="152"/>
    </location>
</feature>
<dbReference type="SUPFAM" id="SSF81406">
    <property type="entry name" value="Mitochondrial cytochrome c oxidase subunit IV"/>
    <property type="match status" value="1"/>
</dbReference>
<accession>A0A6J2ST48</accession>
<evidence type="ECO:0000256" key="4">
    <source>
        <dbReference type="ARBA" id="ARBA00022792"/>
    </source>
</evidence>
<dbReference type="GO" id="GO:0016491">
    <property type="term" value="F:oxidoreductase activity"/>
    <property type="evidence" value="ECO:0007669"/>
    <property type="project" value="UniProtKB-KW"/>
</dbReference>
<dbReference type="KEGG" id="dhe:111603155"/>
<dbReference type="UniPathway" id="UPA00705"/>
<dbReference type="PRINTS" id="PR01873">
    <property type="entry name" value="CYTCOXIDASE4"/>
</dbReference>
<evidence type="ECO:0000256" key="9">
    <source>
        <dbReference type="ARBA" id="ARBA00023136"/>
    </source>
</evidence>
<evidence type="ECO:0000313" key="13">
    <source>
        <dbReference type="RefSeq" id="XP_030079315.1"/>
    </source>
</evidence>
<proteinExistence type="inferred from homology"/>
<dbReference type="OrthoDB" id="186013at2759"/>
<dbReference type="CDD" id="cd00922">
    <property type="entry name" value="Cyt_c_Oxidase_IV"/>
    <property type="match status" value="1"/>
</dbReference>
<keyword evidence="11" id="KW-1185">Reference proteome</keyword>
<sequence>MMNSLRCAGCRLPGAAAAVAAAAAAAKTASPSHLATADLRIFRRFTHHDGTRAMSGTREIVGYGVNGSPNYIDCADFPFPAIRYREVTSEICAMREKELGDWKKLSLEEKKSLYRHSFCQTYSEFQYFTPEWKLAVALGLWSVAIGLIITLLSNAMIYDELPITYDDEHRQAQLRRIIQLQMNPITGISSKWDYSQNKWK</sequence>
<dbReference type="InterPro" id="IPR004203">
    <property type="entry name" value="Cyt_c_oxidase_su4_fam"/>
</dbReference>
<protein>
    <recommendedName>
        <fullName evidence="10">Cytochrome c oxidase subunit 4</fullName>
    </recommendedName>
</protein>
<keyword evidence="5" id="KW-0809">Transit peptide</keyword>
<reference evidence="12 13" key="1">
    <citation type="submission" date="2025-04" db="UniProtKB">
        <authorList>
            <consortium name="RefSeq"/>
        </authorList>
    </citation>
    <scope>IDENTIFICATION</scope>
    <source>
        <strain evidence="12 13">15085-1641.00</strain>
        <tissue evidence="12 13">Whole body</tissue>
    </source>
</reference>
<keyword evidence="8 10" id="KW-0496">Mitochondrion</keyword>
<name>A0A6J2ST48_DROHY</name>
<evidence type="ECO:0000256" key="2">
    <source>
        <dbReference type="ARBA" id="ARBA00008135"/>
    </source>
</evidence>
<dbReference type="GO" id="GO:0005743">
    <property type="term" value="C:mitochondrial inner membrane"/>
    <property type="evidence" value="ECO:0007669"/>
    <property type="project" value="UniProtKB-SubCell"/>
</dbReference>
<dbReference type="PANTHER" id="PTHR10707:SF10">
    <property type="entry name" value="CYTOCHROME C OXIDASE SUBUNIT 4"/>
    <property type="match status" value="1"/>
</dbReference>
<comment type="similarity">
    <text evidence="2 10">Belongs to the cytochrome c oxidase IV family.</text>
</comment>
<dbReference type="Proteomes" id="UP000504633">
    <property type="component" value="Unplaced"/>
</dbReference>